<dbReference type="Pfam" id="PF00704">
    <property type="entry name" value="Glyco_hydro_18"/>
    <property type="match status" value="1"/>
</dbReference>
<organism evidence="6 7">
    <name type="scientific">Aquimarina algicola</name>
    <dbReference type="NCBI Taxonomy" id="2589995"/>
    <lineage>
        <taxon>Bacteria</taxon>
        <taxon>Pseudomonadati</taxon>
        <taxon>Bacteroidota</taxon>
        <taxon>Flavobacteriia</taxon>
        <taxon>Flavobacteriales</taxon>
        <taxon>Flavobacteriaceae</taxon>
        <taxon>Aquimarina</taxon>
    </lineage>
</organism>
<evidence type="ECO:0000256" key="1">
    <source>
        <dbReference type="ARBA" id="ARBA00022801"/>
    </source>
</evidence>
<dbReference type="RefSeq" id="WP_140597442.1">
    <property type="nucleotide sequence ID" value="NZ_VFWZ01000010.1"/>
</dbReference>
<dbReference type="Proteomes" id="UP000315540">
    <property type="component" value="Unassembled WGS sequence"/>
</dbReference>
<accession>A0A504J4Q7</accession>
<evidence type="ECO:0000256" key="2">
    <source>
        <dbReference type="ARBA" id="ARBA00023295"/>
    </source>
</evidence>
<keyword evidence="7" id="KW-1185">Reference proteome</keyword>
<dbReference type="EMBL" id="VFWZ01000010">
    <property type="protein sequence ID" value="TPN81680.1"/>
    <property type="molecule type" value="Genomic_DNA"/>
</dbReference>
<comment type="caution">
    <text evidence="6">The sequence shown here is derived from an EMBL/GenBank/DDBJ whole genome shotgun (WGS) entry which is preliminary data.</text>
</comment>
<sequence length="320" mass="35281">MYTQIKNIKAITIIALMTLFIISCNKEDVQEDELNSLEDITDINSKVNGLKNPASVMYVEVNDNDMRNVGAYTLPNGKPLFDIGIIFAANINYSSSQNKAVLFLNPQVKSVLKKRKNTIRPLQNKGIKVLLSVLGNHQGVGIANFTSRASAKDFAKQVAKVVKNNGLDGVDLDDEFSKYGENGQPQPNKDSFMWLIQELRAAMPNKIITYYKIGPSSNYLQQGNKKAGNFLDYAFQPFYGRYDANISVPGMGKSKLAAGAVNVQETSASVAADFARRTKNDNFGALVMYNLDGTDRTSYLNSISQGLYGKETKLTGTLRN</sequence>
<comment type="similarity">
    <text evidence="4">Belongs to the glycosyl hydrolase 18 family.</text>
</comment>
<dbReference type="InterPro" id="IPR001579">
    <property type="entry name" value="Glyco_hydro_18_chit_AS"/>
</dbReference>
<evidence type="ECO:0000256" key="4">
    <source>
        <dbReference type="RuleBase" id="RU004453"/>
    </source>
</evidence>
<proteinExistence type="inferred from homology"/>
<dbReference type="PROSITE" id="PS51910">
    <property type="entry name" value="GH18_2"/>
    <property type="match status" value="1"/>
</dbReference>
<evidence type="ECO:0000259" key="5">
    <source>
        <dbReference type="PROSITE" id="PS51910"/>
    </source>
</evidence>
<dbReference type="SUPFAM" id="SSF51445">
    <property type="entry name" value="(Trans)glycosidases"/>
    <property type="match status" value="1"/>
</dbReference>
<dbReference type="GO" id="GO:0005975">
    <property type="term" value="P:carbohydrate metabolic process"/>
    <property type="evidence" value="ECO:0007669"/>
    <property type="project" value="InterPro"/>
</dbReference>
<gene>
    <name evidence="6" type="ORF">FHK87_24070</name>
</gene>
<dbReference type="InterPro" id="IPR001223">
    <property type="entry name" value="Glyco_hydro18_cat"/>
</dbReference>
<keyword evidence="2 3" id="KW-0326">Glycosidase</keyword>
<reference evidence="6 7" key="1">
    <citation type="submission" date="2019-06" db="EMBL/GenBank/DDBJ databases">
        <authorList>
            <person name="Meng X."/>
        </authorList>
    </citation>
    <scope>NUCLEOTIDE SEQUENCE [LARGE SCALE GENOMIC DNA]</scope>
    <source>
        <strain evidence="6 7">M625</strain>
    </source>
</reference>
<dbReference type="InterPro" id="IPR054861">
    <property type="entry name" value="Endoglyc_H"/>
</dbReference>
<dbReference type="PROSITE" id="PS51257">
    <property type="entry name" value="PROKAR_LIPOPROTEIN"/>
    <property type="match status" value="1"/>
</dbReference>
<dbReference type="AlphaFoldDB" id="A0A504J4Q7"/>
<name>A0A504J4Q7_9FLAO</name>
<evidence type="ECO:0000256" key="3">
    <source>
        <dbReference type="RuleBase" id="RU000489"/>
    </source>
</evidence>
<dbReference type="InterPro" id="IPR017853">
    <property type="entry name" value="GH"/>
</dbReference>
<evidence type="ECO:0000313" key="6">
    <source>
        <dbReference type="EMBL" id="TPN81680.1"/>
    </source>
</evidence>
<dbReference type="NCBIfam" id="NF045482">
    <property type="entry name" value="Endoglyc_H"/>
    <property type="match status" value="1"/>
</dbReference>
<dbReference type="GO" id="GO:0004553">
    <property type="term" value="F:hydrolase activity, hydrolyzing O-glycosyl compounds"/>
    <property type="evidence" value="ECO:0007669"/>
    <property type="project" value="InterPro"/>
</dbReference>
<evidence type="ECO:0000313" key="7">
    <source>
        <dbReference type="Proteomes" id="UP000315540"/>
    </source>
</evidence>
<protein>
    <submittedName>
        <fullName evidence="6">Chitinase</fullName>
    </submittedName>
</protein>
<feature type="domain" description="GH18" evidence="5">
    <location>
        <begin position="53"/>
        <end position="310"/>
    </location>
</feature>
<dbReference type="Gene3D" id="3.20.20.80">
    <property type="entry name" value="Glycosidases"/>
    <property type="match status" value="1"/>
</dbReference>
<dbReference type="OrthoDB" id="2582440at2"/>
<dbReference type="PROSITE" id="PS01095">
    <property type="entry name" value="GH18_1"/>
    <property type="match status" value="1"/>
</dbReference>
<keyword evidence="1 3" id="KW-0378">Hydrolase</keyword>